<accession>A0A0P8W6U2</accession>
<evidence type="ECO:0000256" key="1">
    <source>
        <dbReference type="SAM" id="Phobius"/>
    </source>
</evidence>
<evidence type="ECO:0000259" key="2">
    <source>
        <dbReference type="Pfam" id="PF14501"/>
    </source>
</evidence>
<keyword evidence="1" id="KW-1133">Transmembrane helix</keyword>
<feature type="transmembrane region" description="Helical" evidence="1">
    <location>
        <begin position="101"/>
        <end position="124"/>
    </location>
</feature>
<comment type="caution">
    <text evidence="3">The sequence shown here is derived from an EMBL/GenBank/DDBJ whole genome shotgun (WGS) entry which is preliminary data.</text>
</comment>
<dbReference type="AlphaFoldDB" id="A0A0P8W6U2"/>
<dbReference type="PANTHER" id="PTHR40448">
    <property type="entry name" value="TWO-COMPONENT SENSOR HISTIDINE KINASE"/>
    <property type="match status" value="1"/>
</dbReference>
<feature type="transmembrane region" description="Helical" evidence="1">
    <location>
        <begin position="136"/>
        <end position="157"/>
    </location>
</feature>
<dbReference type="RefSeq" id="WP_054875938.1">
    <property type="nucleotide sequence ID" value="NZ_LKET01000039.1"/>
</dbReference>
<dbReference type="CDD" id="cd16935">
    <property type="entry name" value="HATPase_AgrC-ComD-like"/>
    <property type="match status" value="1"/>
</dbReference>
<feature type="transmembrane region" description="Helical" evidence="1">
    <location>
        <begin position="38"/>
        <end position="62"/>
    </location>
</feature>
<dbReference type="InterPro" id="IPR036890">
    <property type="entry name" value="HATPase_C_sf"/>
</dbReference>
<name>A0A0P8W6U2_9CLOT</name>
<dbReference type="InterPro" id="IPR032834">
    <property type="entry name" value="NatK-like_C"/>
</dbReference>
<keyword evidence="1" id="KW-0812">Transmembrane</keyword>
<dbReference type="OrthoDB" id="9156435at2"/>
<keyword evidence="4" id="KW-1185">Reference proteome</keyword>
<dbReference type="GO" id="GO:0042802">
    <property type="term" value="F:identical protein binding"/>
    <property type="evidence" value="ECO:0007669"/>
    <property type="project" value="TreeGrafter"/>
</dbReference>
<reference evidence="3 4" key="1">
    <citation type="submission" date="2015-09" db="EMBL/GenBank/DDBJ databases">
        <title>Genome sequence of Oxobacter pfennigii DSM 3222.</title>
        <authorList>
            <person name="Poehlein A."/>
            <person name="Bengelsdorf F.R."/>
            <person name="Schiel-Bengelsdorf B."/>
            <person name="Duerre P."/>
            <person name="Daniel R."/>
        </authorList>
    </citation>
    <scope>NUCLEOTIDE SEQUENCE [LARGE SCALE GENOMIC DNA]</scope>
    <source>
        <strain evidence="3 4">DSM 3222</strain>
    </source>
</reference>
<feature type="transmembrane region" description="Helical" evidence="1">
    <location>
        <begin position="178"/>
        <end position="199"/>
    </location>
</feature>
<dbReference type="Proteomes" id="UP000050326">
    <property type="component" value="Unassembled WGS sequence"/>
</dbReference>
<feature type="domain" description="Sensor histidine kinase NatK-like C-terminal" evidence="2">
    <location>
        <begin position="347"/>
        <end position="445"/>
    </location>
</feature>
<organism evidence="3 4">
    <name type="scientific">Oxobacter pfennigii</name>
    <dbReference type="NCBI Taxonomy" id="36849"/>
    <lineage>
        <taxon>Bacteria</taxon>
        <taxon>Bacillati</taxon>
        <taxon>Bacillota</taxon>
        <taxon>Clostridia</taxon>
        <taxon>Eubacteriales</taxon>
        <taxon>Clostridiaceae</taxon>
        <taxon>Oxobacter</taxon>
    </lineage>
</organism>
<protein>
    <recommendedName>
        <fullName evidence="2">Sensor histidine kinase NatK-like C-terminal domain-containing protein</fullName>
    </recommendedName>
</protein>
<feature type="transmembrane region" description="Helical" evidence="1">
    <location>
        <begin position="6"/>
        <end position="26"/>
    </location>
</feature>
<dbReference type="STRING" id="36849.OXPF_29420"/>
<dbReference type="Pfam" id="PF14501">
    <property type="entry name" value="HATPase_c_5"/>
    <property type="match status" value="1"/>
</dbReference>
<gene>
    <name evidence="3" type="ORF">OXPF_29420</name>
</gene>
<dbReference type="Gene3D" id="3.30.565.10">
    <property type="entry name" value="Histidine kinase-like ATPase, C-terminal domain"/>
    <property type="match status" value="1"/>
</dbReference>
<feature type="transmembrane region" description="Helical" evidence="1">
    <location>
        <begin position="205"/>
        <end position="227"/>
    </location>
</feature>
<feature type="transmembrane region" description="Helical" evidence="1">
    <location>
        <begin position="68"/>
        <end position="89"/>
    </location>
</feature>
<dbReference type="SUPFAM" id="SSF55874">
    <property type="entry name" value="ATPase domain of HSP90 chaperone/DNA topoisomerase II/histidine kinase"/>
    <property type="match status" value="1"/>
</dbReference>
<evidence type="ECO:0000313" key="3">
    <source>
        <dbReference type="EMBL" id="KPU43501.1"/>
    </source>
</evidence>
<proteinExistence type="predicted"/>
<dbReference type="PANTHER" id="PTHR40448:SF1">
    <property type="entry name" value="TWO-COMPONENT SENSOR HISTIDINE KINASE"/>
    <property type="match status" value="1"/>
</dbReference>
<evidence type="ECO:0000313" key="4">
    <source>
        <dbReference type="Proteomes" id="UP000050326"/>
    </source>
</evidence>
<dbReference type="EMBL" id="LKET01000039">
    <property type="protein sequence ID" value="KPU43501.1"/>
    <property type="molecule type" value="Genomic_DNA"/>
</dbReference>
<keyword evidence="1" id="KW-0472">Membrane</keyword>
<sequence>MIFGRMLFGCMLQLAPFAFLCIYPFVDHLRYSKKKAGLLTAGLILLLSTLFAGICTYLVTIFPPGQALFNYANAVFMVCLIPCLIWYIFVVKEIWQKKLFVFFFTMTSALAMVSVCNILVTWFYRGKEVDGLPYYGTSLIILAAFTAVTLPLLWLLLKHGYKPVADGLSRKESGYLSLLSVLLFAVLASGLIPINYVNIYNPMSLFLYFALIIAVFVIYFVCFKLFFHTHEKLAVQRQLTQMEHQLALRDEQYRRITGSIENSRRIRHDFRHHIIVLQGFLTAGAILEAETYLNRYVRTLNEYEIAKFCDHTIVNTIVNHYRTLATENEIAFTARIDLPAEITVQNSDISVLLGNLLENAIEAALRAPEENRVIRMSIIRSGKMLAIAVDNGFDGRVKREGRRYLSLKENHTGIGLQSIKGIANKYNGGAEFGHEGLTFHASVMLGIPS</sequence>